<keyword evidence="4" id="KW-1015">Disulfide bond</keyword>
<evidence type="ECO:0000313" key="7">
    <source>
        <dbReference type="Proteomes" id="UP000095280"/>
    </source>
</evidence>
<dbReference type="SUPFAM" id="SSF52540">
    <property type="entry name" value="P-loop containing nucleoside triphosphate hydrolases"/>
    <property type="match status" value="1"/>
</dbReference>
<evidence type="ECO:0000256" key="4">
    <source>
        <dbReference type="PIRSR" id="PIRSR637359-3"/>
    </source>
</evidence>
<evidence type="ECO:0000256" key="3">
    <source>
        <dbReference type="PIRSR" id="PIRSR637359-2"/>
    </source>
</evidence>
<feature type="compositionally biased region" description="Basic residues" evidence="5">
    <location>
        <begin position="167"/>
        <end position="183"/>
    </location>
</feature>
<dbReference type="InterPro" id="IPR000863">
    <property type="entry name" value="Sulfotransferase_dom"/>
</dbReference>
<evidence type="ECO:0000256" key="5">
    <source>
        <dbReference type="SAM" id="MobiDB-lite"/>
    </source>
</evidence>
<dbReference type="Pfam" id="PF00685">
    <property type="entry name" value="Sulfotransfer_1"/>
    <property type="match status" value="1"/>
</dbReference>
<dbReference type="Proteomes" id="UP000095280">
    <property type="component" value="Unplaced"/>
</dbReference>
<dbReference type="InterPro" id="IPR037359">
    <property type="entry name" value="NST/OST"/>
</dbReference>
<keyword evidence="1" id="KW-0808">Transferase</keyword>
<evidence type="ECO:0000256" key="1">
    <source>
        <dbReference type="ARBA" id="ARBA00022679"/>
    </source>
</evidence>
<dbReference type="WBParaSite" id="maker-uti_cns_0033171-snap-gene-0.2-mRNA-1">
    <property type="protein sequence ID" value="maker-uti_cns_0033171-snap-gene-0.2-mRNA-1"/>
    <property type="gene ID" value="maker-uti_cns_0033171-snap-gene-0.2"/>
</dbReference>
<dbReference type="GO" id="GO:0008467">
    <property type="term" value="F:[heparan sulfate]-glucosamine 3-sulfotransferase activity"/>
    <property type="evidence" value="ECO:0007669"/>
    <property type="project" value="TreeGrafter"/>
</dbReference>
<evidence type="ECO:0000256" key="2">
    <source>
        <dbReference type="ARBA" id="ARBA00023180"/>
    </source>
</evidence>
<dbReference type="AlphaFoldDB" id="A0A1I8IZ74"/>
<dbReference type="Gene3D" id="3.40.50.300">
    <property type="entry name" value="P-loop containing nucleotide triphosphate hydrolases"/>
    <property type="match status" value="1"/>
</dbReference>
<feature type="domain" description="Sulfotransferase" evidence="6">
    <location>
        <begin position="29"/>
        <end position="198"/>
    </location>
</feature>
<dbReference type="PANTHER" id="PTHR10605:SF72">
    <property type="entry name" value="HEPARAN SULFATE 3-O SULFOTRANSFERASE-B, ISOFORM A"/>
    <property type="match status" value="1"/>
</dbReference>
<reference evidence="8" key="1">
    <citation type="submission" date="2016-11" db="UniProtKB">
        <authorList>
            <consortium name="WormBaseParasite"/>
        </authorList>
    </citation>
    <scope>IDENTIFICATION</scope>
</reference>
<sequence>MPRSRPAQLTLEKTPAYLVDPKVPVRVRQMNPEMKLVLLVRDPVTRAMSDYAQAVDNAARRGRPPPPPFEQLAFVRRPDGNLTVNTAWSPVRIGRYAEHLSRWLDEFPRNQILVLSAERLVRDPGAVMTQLQKFLGLPQLVTEHHFYWDKRKGFHCLRRLPRRGRRKRRRQRCLARNKGRRHPPVSPERLRDIRTYFKPYNQQFYRMVGENFYWDDV</sequence>
<name>A0A1I8IZ74_9PLAT</name>
<dbReference type="InterPro" id="IPR027417">
    <property type="entry name" value="P-loop_NTPase"/>
</dbReference>
<proteinExistence type="predicted"/>
<feature type="disulfide bond" evidence="4">
    <location>
        <begin position="156"/>
        <end position="173"/>
    </location>
</feature>
<protein>
    <submittedName>
        <fullName evidence="8">Sulfotransfer_1 domain-containing protein</fullName>
    </submittedName>
</protein>
<keyword evidence="7" id="KW-1185">Reference proteome</keyword>
<keyword evidence="2" id="KW-0325">Glycoprotein</keyword>
<evidence type="ECO:0000259" key="6">
    <source>
        <dbReference type="Pfam" id="PF00685"/>
    </source>
</evidence>
<feature type="binding site" evidence="3">
    <location>
        <position position="41"/>
    </location>
    <ligand>
        <name>3'-phosphoadenylyl sulfate</name>
        <dbReference type="ChEBI" id="CHEBI:58339"/>
    </ligand>
</feature>
<accession>A0A1I8IZ74</accession>
<dbReference type="PANTHER" id="PTHR10605">
    <property type="entry name" value="HEPARAN SULFATE SULFOTRANSFERASE"/>
    <property type="match status" value="1"/>
</dbReference>
<feature type="binding site" evidence="3">
    <location>
        <begin position="178"/>
        <end position="182"/>
    </location>
    <ligand>
        <name>3'-phosphoadenylyl sulfate</name>
        <dbReference type="ChEBI" id="CHEBI:58339"/>
    </ligand>
</feature>
<feature type="binding site" evidence="3">
    <location>
        <position position="49"/>
    </location>
    <ligand>
        <name>3'-phosphoadenylyl sulfate</name>
        <dbReference type="ChEBI" id="CHEBI:58339"/>
    </ligand>
</feature>
<feature type="region of interest" description="Disordered" evidence="5">
    <location>
        <begin position="167"/>
        <end position="187"/>
    </location>
</feature>
<organism evidence="7 8">
    <name type="scientific">Macrostomum lignano</name>
    <dbReference type="NCBI Taxonomy" id="282301"/>
    <lineage>
        <taxon>Eukaryota</taxon>
        <taxon>Metazoa</taxon>
        <taxon>Spiralia</taxon>
        <taxon>Lophotrochozoa</taxon>
        <taxon>Platyhelminthes</taxon>
        <taxon>Rhabditophora</taxon>
        <taxon>Macrostomorpha</taxon>
        <taxon>Macrostomida</taxon>
        <taxon>Macrostomidae</taxon>
        <taxon>Macrostomum</taxon>
    </lineage>
</organism>
<evidence type="ECO:0000313" key="8">
    <source>
        <dbReference type="WBParaSite" id="maker-uti_cns_0033171-snap-gene-0.2-mRNA-1"/>
    </source>
</evidence>